<dbReference type="Proteomes" id="UP000320300">
    <property type="component" value="Unassembled WGS sequence"/>
</dbReference>
<organism evidence="4 5">
    <name type="scientific">Pedobacter westerhofensis</name>
    <dbReference type="NCBI Taxonomy" id="425512"/>
    <lineage>
        <taxon>Bacteria</taxon>
        <taxon>Pseudomonadati</taxon>
        <taxon>Bacteroidota</taxon>
        <taxon>Sphingobacteriia</taxon>
        <taxon>Sphingobacteriales</taxon>
        <taxon>Sphingobacteriaceae</taxon>
        <taxon>Pedobacter</taxon>
    </lineage>
</organism>
<dbReference type="Gene3D" id="3.55.50.30">
    <property type="match status" value="1"/>
</dbReference>
<proteinExistence type="predicted"/>
<dbReference type="AlphaFoldDB" id="A0A521BPB4"/>
<name>A0A521BPB4_9SPHI</name>
<reference evidence="4 5" key="1">
    <citation type="submission" date="2017-05" db="EMBL/GenBank/DDBJ databases">
        <authorList>
            <person name="Varghese N."/>
            <person name="Submissions S."/>
        </authorList>
    </citation>
    <scope>NUCLEOTIDE SEQUENCE [LARGE SCALE GENOMIC DNA]</scope>
    <source>
        <strain evidence="4 5">DSM 19036</strain>
    </source>
</reference>
<dbReference type="OrthoDB" id="1099963at2"/>
<evidence type="ECO:0000256" key="1">
    <source>
        <dbReference type="SAM" id="Phobius"/>
    </source>
</evidence>
<feature type="domain" description="FecR protein" evidence="2">
    <location>
        <begin position="203"/>
        <end position="302"/>
    </location>
</feature>
<evidence type="ECO:0000259" key="2">
    <source>
        <dbReference type="Pfam" id="PF04773"/>
    </source>
</evidence>
<dbReference type="PANTHER" id="PTHR30273:SF2">
    <property type="entry name" value="PROTEIN FECR"/>
    <property type="match status" value="1"/>
</dbReference>
<protein>
    <submittedName>
        <fullName evidence="4">FecR family protein</fullName>
    </submittedName>
</protein>
<evidence type="ECO:0000313" key="5">
    <source>
        <dbReference type="Proteomes" id="UP000320300"/>
    </source>
</evidence>
<feature type="domain" description="Protein FecR C-terminal" evidence="3">
    <location>
        <begin position="343"/>
        <end position="402"/>
    </location>
</feature>
<dbReference type="Gene3D" id="2.60.120.1440">
    <property type="match status" value="1"/>
</dbReference>
<dbReference type="EMBL" id="FXTN01000002">
    <property type="protein sequence ID" value="SMO49008.1"/>
    <property type="molecule type" value="Genomic_DNA"/>
</dbReference>
<keyword evidence="1" id="KW-0812">Transmembrane</keyword>
<dbReference type="InterPro" id="IPR032508">
    <property type="entry name" value="FecR_C"/>
</dbReference>
<dbReference type="Pfam" id="PF04773">
    <property type="entry name" value="FecR"/>
    <property type="match status" value="1"/>
</dbReference>
<dbReference type="InterPro" id="IPR006860">
    <property type="entry name" value="FecR"/>
</dbReference>
<dbReference type="InterPro" id="IPR012373">
    <property type="entry name" value="Ferrdict_sens_TM"/>
</dbReference>
<evidence type="ECO:0000259" key="3">
    <source>
        <dbReference type="Pfam" id="PF16344"/>
    </source>
</evidence>
<sequence>MNTDTRIQFLFSRYVSGEATPDETVEFFLLLNDAKYKAVFHQLMDQYLIETTFSNGLNEEQKTGILQEIFKAPEPVTAAAETSVPLPLPGAVQSFPLWRKMLGAAIVLITLSAAVFFISRPKRETPITYTEYKGELKPGGNKATLTLNDGTKLCLSDAANGKLAQQGNVRIRKSAEGRIIYEITAPENKVQTNAENEPQYNIVSTPAGGQYQVLLPDGTRVWLNAASSLKYPVSFAALKERRVELSGEAYFEVAKINRGRGRLPFLVKSSGQEVEVLGTHFNINTYKEEKAAVTTLLEGSVRVSRAGAFAAVIAPGEQAIVNEGIKISRADTSTAVAWKNGIFKFDHADIYTVMNQLSRWYDLDVEYRGKAPENKFNGEVYRNMDASKAFRILSLARINFRLETPLNHQGRKKIVITQQQKMP</sequence>
<dbReference type="Pfam" id="PF16344">
    <property type="entry name" value="FecR_C"/>
    <property type="match status" value="1"/>
</dbReference>
<keyword evidence="1" id="KW-0472">Membrane</keyword>
<dbReference type="GO" id="GO:0016989">
    <property type="term" value="F:sigma factor antagonist activity"/>
    <property type="evidence" value="ECO:0007669"/>
    <property type="project" value="TreeGrafter"/>
</dbReference>
<evidence type="ECO:0000313" key="4">
    <source>
        <dbReference type="EMBL" id="SMO49008.1"/>
    </source>
</evidence>
<keyword evidence="1" id="KW-1133">Transmembrane helix</keyword>
<gene>
    <name evidence="4" type="ORF">SAMN06265348_102497</name>
</gene>
<feature type="transmembrane region" description="Helical" evidence="1">
    <location>
        <begin position="101"/>
        <end position="119"/>
    </location>
</feature>
<accession>A0A521BPB4</accession>
<dbReference type="PANTHER" id="PTHR30273">
    <property type="entry name" value="PERIPLASMIC SIGNAL SENSOR AND SIGMA FACTOR ACTIVATOR FECR-RELATED"/>
    <property type="match status" value="1"/>
</dbReference>
<dbReference type="RefSeq" id="WP_142527143.1">
    <property type="nucleotide sequence ID" value="NZ_CBCSJO010000003.1"/>
</dbReference>
<keyword evidence="5" id="KW-1185">Reference proteome</keyword>